<evidence type="ECO:0000313" key="1">
    <source>
        <dbReference type="EMBL" id="OAD68001.1"/>
    </source>
</evidence>
<dbReference type="Proteomes" id="UP000077315">
    <property type="component" value="Unassembled WGS sequence"/>
</dbReference>
<dbReference type="GeneID" id="28993506"/>
<dbReference type="InParanoid" id="A0A162ZN75"/>
<dbReference type="VEuPathDB" id="FungiDB:PHYBLDRAFT_151084"/>
<name>A0A162ZN75_PHYB8</name>
<dbReference type="RefSeq" id="XP_018286041.1">
    <property type="nucleotide sequence ID" value="XM_018432600.1"/>
</dbReference>
<proteinExistence type="predicted"/>
<sequence length="264" mass="30649">MNNNSNTSNTDYSVEILRLSAFILNFHRNAYLTNVKISLNQMSRQRLILQQQVEQSQQQLLQWATNIMLESSQLVSHDYFYMVYTCRPHSFTLERGPKEVNHDRYGVFRQWWYVRHPSLTNDLGSSSFQLQYQMSRANFELLLNIVSQHQVYDAALNGNSYPIEIQVATVLWRFANTHFGYCLAENFLGVSVGSYTRFTLWFITAMSDYSDRFVNWGVHDSATAIRKAAEFKQPERRSIRLPGVIGAIDRKLISIQKTSLHGNA</sequence>
<organism evidence="1 2">
    <name type="scientific">Phycomyces blakesleeanus (strain ATCC 8743b / DSM 1359 / FGSC 10004 / NBRC 33097 / NRRL 1555)</name>
    <dbReference type="NCBI Taxonomy" id="763407"/>
    <lineage>
        <taxon>Eukaryota</taxon>
        <taxon>Fungi</taxon>
        <taxon>Fungi incertae sedis</taxon>
        <taxon>Mucoromycota</taxon>
        <taxon>Mucoromycotina</taxon>
        <taxon>Mucoromycetes</taxon>
        <taxon>Mucorales</taxon>
        <taxon>Phycomycetaceae</taxon>
        <taxon>Phycomyces</taxon>
    </lineage>
</organism>
<dbReference type="EMBL" id="KV440997">
    <property type="protein sequence ID" value="OAD68001.1"/>
    <property type="molecule type" value="Genomic_DNA"/>
</dbReference>
<gene>
    <name evidence="1" type="ORF">PHYBLDRAFT_151084</name>
</gene>
<protein>
    <submittedName>
        <fullName evidence="1">Uncharacterized protein</fullName>
    </submittedName>
</protein>
<reference evidence="2" key="1">
    <citation type="submission" date="2015-06" db="EMBL/GenBank/DDBJ databases">
        <title>Expansion of signal transduction pathways in fungi by whole-genome duplication.</title>
        <authorList>
            <consortium name="DOE Joint Genome Institute"/>
            <person name="Corrochano L.M."/>
            <person name="Kuo A."/>
            <person name="Marcet-Houben M."/>
            <person name="Polaino S."/>
            <person name="Salamov A."/>
            <person name="Villalobos J.M."/>
            <person name="Alvarez M.I."/>
            <person name="Avalos J."/>
            <person name="Benito E.P."/>
            <person name="Benoit I."/>
            <person name="Burger G."/>
            <person name="Camino L.P."/>
            <person name="Canovas D."/>
            <person name="Cerda-Olmedo E."/>
            <person name="Cheng J.-F."/>
            <person name="Dominguez A."/>
            <person name="Elias M."/>
            <person name="Eslava A.P."/>
            <person name="Glaser F."/>
            <person name="Grimwood J."/>
            <person name="Gutierrez G."/>
            <person name="Heitman J."/>
            <person name="Henrissat B."/>
            <person name="Iturriaga E.A."/>
            <person name="Lang B.F."/>
            <person name="Lavin J.L."/>
            <person name="Lee S."/>
            <person name="Li W."/>
            <person name="Lindquist E."/>
            <person name="Lopez-Garcia S."/>
            <person name="Luque E.M."/>
            <person name="Marcos A.T."/>
            <person name="Martin J."/>
            <person name="McCluskey K."/>
            <person name="Medina H.R."/>
            <person name="Miralles-Duran A."/>
            <person name="Miyazaki A."/>
            <person name="Munoz-Torres E."/>
            <person name="Oguiza J.A."/>
            <person name="Ohm R."/>
            <person name="Olmedo M."/>
            <person name="Orejas M."/>
            <person name="Ortiz-Castellanos L."/>
            <person name="Pisabarro A.G."/>
            <person name="Rodriguez-Romero J."/>
            <person name="Ruiz-Herrera J."/>
            <person name="Ruiz-Vazquez R."/>
            <person name="Sanz C."/>
            <person name="Schackwitz W."/>
            <person name="Schmutz J."/>
            <person name="Shahriari M."/>
            <person name="Shelest E."/>
            <person name="Silva-Franco F."/>
            <person name="Soanes D."/>
            <person name="Syed K."/>
            <person name="Tagua V.G."/>
            <person name="Talbot N.J."/>
            <person name="Thon M."/>
            <person name="De vries R.P."/>
            <person name="Wiebenga A."/>
            <person name="Yadav J.S."/>
            <person name="Braun E.L."/>
            <person name="Baker S."/>
            <person name="Garre V."/>
            <person name="Horwitz B."/>
            <person name="Torres-Martinez S."/>
            <person name="Idnurm A."/>
            <person name="Herrera-Estrella A."/>
            <person name="Gabaldon T."/>
            <person name="Grigoriev I.V."/>
        </authorList>
    </citation>
    <scope>NUCLEOTIDE SEQUENCE [LARGE SCALE GENOMIC DNA]</scope>
    <source>
        <strain evidence="2">NRRL 1555(-)</strain>
    </source>
</reference>
<dbReference type="OrthoDB" id="2290028at2759"/>
<dbReference type="AlphaFoldDB" id="A0A162ZN75"/>
<accession>A0A162ZN75</accession>
<keyword evidence="2" id="KW-1185">Reference proteome</keyword>
<evidence type="ECO:0000313" key="2">
    <source>
        <dbReference type="Proteomes" id="UP000077315"/>
    </source>
</evidence>